<dbReference type="Pfam" id="PF11625">
    <property type="entry name" value="DUF3253"/>
    <property type="match status" value="1"/>
</dbReference>
<dbReference type="Gene3D" id="1.10.10.10">
    <property type="entry name" value="Winged helix-like DNA-binding domain superfamily/Winged helix DNA-binding domain"/>
    <property type="match status" value="1"/>
</dbReference>
<organism evidence="1 2">
    <name type="scientific">Algoriphagus antarcticus</name>
    <dbReference type="NCBI Taxonomy" id="238540"/>
    <lineage>
        <taxon>Bacteria</taxon>
        <taxon>Pseudomonadati</taxon>
        <taxon>Bacteroidota</taxon>
        <taxon>Cytophagia</taxon>
        <taxon>Cytophagales</taxon>
        <taxon>Cyclobacteriaceae</taxon>
        <taxon>Algoriphagus</taxon>
    </lineage>
</organism>
<sequence>MEVLRAAILDMLRRKKDESFASSEVVLQMYPEDWEQFLEEVNSEAIALSREGLIIINDDELDPSKANSLKISSPNKL</sequence>
<reference evidence="1 2" key="1">
    <citation type="submission" date="2018-08" db="EMBL/GenBank/DDBJ databases">
        <title>Genomic Encyclopedia of Archaeal and Bacterial Type Strains, Phase II (KMG-II): from individual species to whole genera.</title>
        <authorList>
            <person name="Goeker M."/>
        </authorList>
    </citation>
    <scope>NUCLEOTIDE SEQUENCE [LARGE SCALE GENOMIC DNA]</scope>
    <source>
        <strain evidence="1 2">DSM 15986</strain>
    </source>
</reference>
<evidence type="ECO:0000313" key="1">
    <source>
        <dbReference type="EMBL" id="REG92750.1"/>
    </source>
</evidence>
<comment type="caution">
    <text evidence="1">The sequence shown here is derived from an EMBL/GenBank/DDBJ whole genome shotgun (WGS) entry which is preliminary data.</text>
</comment>
<dbReference type="InterPro" id="IPR021660">
    <property type="entry name" value="DUF3253"/>
</dbReference>
<gene>
    <name evidence="1" type="ORF">C8N25_102153</name>
</gene>
<protein>
    <submittedName>
        <fullName evidence="1">Uncharacterized protein DUF3253</fullName>
    </submittedName>
</protein>
<dbReference type="InterPro" id="IPR036390">
    <property type="entry name" value="WH_DNA-bd_sf"/>
</dbReference>
<dbReference type="OrthoDB" id="711646at2"/>
<keyword evidence="2" id="KW-1185">Reference proteome</keyword>
<proteinExistence type="predicted"/>
<dbReference type="AlphaFoldDB" id="A0A3E0E563"/>
<accession>A0A3E0E563</accession>
<dbReference type="RefSeq" id="WP_086543997.1">
    <property type="nucleotide sequence ID" value="NZ_MSSW01000103.1"/>
</dbReference>
<name>A0A3E0E563_9BACT</name>
<dbReference type="InterPro" id="IPR036388">
    <property type="entry name" value="WH-like_DNA-bd_sf"/>
</dbReference>
<dbReference type="EMBL" id="QUNF01000002">
    <property type="protein sequence ID" value="REG92750.1"/>
    <property type="molecule type" value="Genomic_DNA"/>
</dbReference>
<dbReference type="Proteomes" id="UP000256405">
    <property type="component" value="Unassembled WGS sequence"/>
</dbReference>
<evidence type="ECO:0000313" key="2">
    <source>
        <dbReference type="Proteomes" id="UP000256405"/>
    </source>
</evidence>
<dbReference type="SUPFAM" id="SSF46785">
    <property type="entry name" value="Winged helix' DNA-binding domain"/>
    <property type="match status" value="1"/>
</dbReference>